<evidence type="ECO:0000259" key="4">
    <source>
        <dbReference type="Pfam" id="PF08626"/>
    </source>
</evidence>
<evidence type="ECO:0000259" key="6">
    <source>
        <dbReference type="Pfam" id="PF26254"/>
    </source>
</evidence>
<comment type="caution">
    <text evidence="7">The sequence shown here is derived from an EMBL/GenBank/DDBJ whole genome shotgun (WGS) entry which is preliminary data.</text>
</comment>
<comment type="subcellular location">
    <subcellularLocation>
        <location evidence="1">Golgi apparatus</location>
    </subcellularLocation>
</comment>
<gene>
    <name evidence="7" type="ORF">LTR09_004217</name>
</gene>
<feature type="compositionally biased region" description="Polar residues" evidence="3">
    <location>
        <begin position="197"/>
        <end position="213"/>
    </location>
</feature>
<dbReference type="InterPro" id="IPR013935">
    <property type="entry name" value="Trs120_TRAPPC9"/>
</dbReference>
<evidence type="ECO:0000256" key="1">
    <source>
        <dbReference type="ARBA" id="ARBA00004555"/>
    </source>
</evidence>
<feature type="domain" description="Trs120/TRAPPC9 N-terminal" evidence="4">
    <location>
        <begin position="4"/>
        <end position="376"/>
    </location>
</feature>
<reference evidence="7" key="1">
    <citation type="submission" date="2023-04" db="EMBL/GenBank/DDBJ databases">
        <title>Black Yeasts Isolated from many extreme environments.</title>
        <authorList>
            <person name="Coleine C."/>
            <person name="Stajich J.E."/>
            <person name="Selbmann L."/>
        </authorList>
    </citation>
    <scope>NUCLEOTIDE SEQUENCE</scope>
    <source>
        <strain evidence="7">CCFEE 5312</strain>
    </source>
</reference>
<dbReference type="Proteomes" id="UP001271007">
    <property type="component" value="Unassembled WGS sequence"/>
</dbReference>
<feature type="compositionally biased region" description="Polar residues" evidence="3">
    <location>
        <begin position="221"/>
        <end position="232"/>
    </location>
</feature>
<dbReference type="EMBL" id="JAWDJX010000010">
    <property type="protein sequence ID" value="KAK3055057.1"/>
    <property type="molecule type" value="Genomic_DNA"/>
</dbReference>
<name>A0AAJ0DJ46_9PEZI</name>
<dbReference type="PANTHER" id="PTHR21512">
    <property type="entry name" value="TRAFFICKING PROTEIN PARTICLE COMPLEX SUBUNIT 9"/>
    <property type="match status" value="1"/>
</dbReference>
<keyword evidence="2" id="KW-0333">Golgi apparatus</keyword>
<dbReference type="Pfam" id="PF26251">
    <property type="entry name" value="TPR_TRAPPC9-Trs120"/>
    <property type="match status" value="1"/>
</dbReference>
<feature type="domain" description="Trs120/TRAPPC9 TPR region" evidence="5">
    <location>
        <begin position="410"/>
        <end position="694"/>
    </location>
</feature>
<dbReference type="Pfam" id="PF08626">
    <property type="entry name" value="TRAPPC9-Trs120"/>
    <property type="match status" value="1"/>
</dbReference>
<organism evidence="7 8">
    <name type="scientific">Extremus antarcticus</name>
    <dbReference type="NCBI Taxonomy" id="702011"/>
    <lineage>
        <taxon>Eukaryota</taxon>
        <taxon>Fungi</taxon>
        <taxon>Dikarya</taxon>
        <taxon>Ascomycota</taxon>
        <taxon>Pezizomycotina</taxon>
        <taxon>Dothideomycetes</taxon>
        <taxon>Dothideomycetidae</taxon>
        <taxon>Mycosphaerellales</taxon>
        <taxon>Extremaceae</taxon>
        <taxon>Extremus</taxon>
    </lineage>
</organism>
<feature type="region of interest" description="Disordered" evidence="3">
    <location>
        <begin position="197"/>
        <end position="290"/>
    </location>
</feature>
<accession>A0AAJ0DJ46</accession>
<dbReference type="Pfam" id="PF26254">
    <property type="entry name" value="Ig_TRAPPC9-Trs120_1st"/>
    <property type="match status" value="1"/>
</dbReference>
<evidence type="ECO:0000259" key="5">
    <source>
        <dbReference type="Pfam" id="PF26251"/>
    </source>
</evidence>
<dbReference type="Pfam" id="PF26280">
    <property type="entry name" value="Ig_TRAPPC9-Trs120_2nd"/>
    <property type="match status" value="1"/>
</dbReference>
<dbReference type="GO" id="GO:0005802">
    <property type="term" value="C:trans-Golgi network"/>
    <property type="evidence" value="ECO:0007669"/>
    <property type="project" value="TreeGrafter"/>
</dbReference>
<evidence type="ECO:0000313" key="8">
    <source>
        <dbReference type="Proteomes" id="UP001271007"/>
    </source>
</evidence>
<evidence type="ECO:0000256" key="3">
    <source>
        <dbReference type="SAM" id="MobiDB-lite"/>
    </source>
</evidence>
<evidence type="ECO:0000256" key="2">
    <source>
        <dbReference type="ARBA" id="ARBA00023034"/>
    </source>
</evidence>
<dbReference type="InterPro" id="IPR058564">
    <property type="entry name" value="TPR_TRAPPC9_Trs120"/>
</dbReference>
<feature type="region of interest" description="Disordered" evidence="3">
    <location>
        <begin position="563"/>
        <end position="582"/>
    </location>
</feature>
<evidence type="ECO:0000313" key="7">
    <source>
        <dbReference type="EMBL" id="KAK3055057.1"/>
    </source>
</evidence>
<protein>
    <submittedName>
        <fullName evidence="7">Uncharacterized protein</fullName>
    </submittedName>
</protein>
<proteinExistence type="predicted"/>
<feature type="domain" description="Trs120/TRAPPC9 first Ig-like" evidence="6">
    <location>
        <begin position="710"/>
        <end position="896"/>
    </location>
</feature>
<dbReference type="PANTHER" id="PTHR21512:SF5">
    <property type="entry name" value="TRAFFICKING PROTEIN PARTICLE COMPLEX SUBUNIT 9"/>
    <property type="match status" value="1"/>
</dbReference>
<dbReference type="InterPro" id="IPR058563">
    <property type="entry name" value="Trs120_TRAPPC9_N"/>
</dbReference>
<sequence length="1285" mass="140406">MDRHSPFAPAYVRVLVLPVGRIQRTPFLGFLGRLRDEGAIVALTDITPLADDELLLHPEASGKGSLLYNYTTSAPSEQHQQLVPFELFREPLLVLGIADGQQEQEAGEQQGFAAAFAYLRERHPRVVHRQLVVLGEPADRPTQTPDSVVFVKSDTDDNDRISARVADANGVPLKDALCEISARFLKELSTYTKALQASPNVQTPGQTARSLQRNVAYRSASGRSTPTQSNEAMSPVEDGSKQLPWNHGSPATSFDQIPGANSLGGEISRSDSQASNNKGKHGRATSQDRIVLQGFGSGTSQDKLKQKGKARVGIVIGSIYMMAGNWSEALRLLTEHTNKARLLSDHIWHAKGLENIIVCLLQHSWAGLEFQIPSICYSSLEKTKDRLSINLPSDFKTFDVAQQASVRSLSTSLPDLLKFTLSLYRSAEGPLELPFLPVAEATVRFGKLLAILSTSNGELDNHSLDQFITGNKSTDQHQRSSPKYTSRATLKGTVAEMVSQAQPSITDNVPEADHIAILAGIAAVLSLIGMDRKKGLVLKELLTVLTSALKKAQKKIAPETGVRPELSLTSSTGREAVPTRSDDGVKIDGLIAELARIYGFEVVETGGEDPPSAHPRTPFGGDSMKQDILTELASFCEASPDLQDVVRLNASLMRTLGRDGAVDLEGPSSTHILPKHTQEELTSKISRAVATARTSALKDIEARYWDQFLVRGVEIVPPEPGLAVFKLSDLKSITASPNAKAGSGNPLLYDPNASRPSTTTIPNVHILVQNEPLRCVVVLQNPYDVTIDIESLQLVTEGVDLGVQHEDSITLGPMRQQRVLVFIIPNATGDCKITGCKIKIGGFVKQIFRIFTKPWSRASSGLVKNQGQESQNAAQPPSDEQHGSIPEHATIPVAVVDEMPELVVVDAPFLDSNAMLFDGEKAAFSLRLKNVSRVAARLANIEHANIPGRGQRQIHRLSDGDDESNAPVVDLNNSEMVVQPGGFFIYEGIVVARPWTEHLQIVFQYGRAAGDEVYARLLVVPIHLSLMPSLRCQQMQVLFDDKDNCDTVLLCLELANVSRDRISYSCTASRTIPYLRISVDEGGLAPSVSKRVCLSTQRIMPDRILGSPEEVGRAVMERLLLRWHRDDGREGIVDLSEQISGSAELLDAVFSEYTHLKLAFVGLTQVNGTSRVQEGSFVTLQATLVNLSERNEWASKPLLLRLRHRGHHSRDFSIDGPNGNLHYTGSGLALVRPVAFEDKTEVDFVFCPQGRGPLELEVVQVPSTMTAQYPGRSRMPCRSIMLEVV</sequence>
<dbReference type="InterPro" id="IPR058565">
    <property type="entry name" value="Ig_TRAPPC9_Trs120_1st"/>
</dbReference>
<keyword evidence="8" id="KW-1185">Reference proteome</keyword>
<feature type="compositionally biased region" description="Polar residues" evidence="3">
    <location>
        <begin position="861"/>
        <end position="875"/>
    </location>
</feature>
<feature type="region of interest" description="Disordered" evidence="3">
    <location>
        <begin position="861"/>
        <end position="885"/>
    </location>
</feature>